<protein>
    <submittedName>
        <fullName evidence="2">Uncharacterized protein</fullName>
    </submittedName>
</protein>
<name>A0A6C0IGR1_9ZZZZ</name>
<organism evidence="2">
    <name type="scientific">viral metagenome</name>
    <dbReference type="NCBI Taxonomy" id="1070528"/>
    <lineage>
        <taxon>unclassified sequences</taxon>
        <taxon>metagenomes</taxon>
        <taxon>organismal metagenomes</taxon>
    </lineage>
</organism>
<sequence length="145" mass="16476">MTFLYGLLLLLLLYGVAAMFYFVYYTPGTYTLYDSPVSRILFPWAKHPLFPTWGTSKSGMLKLDSTKYGQGDFWPTTQKYEPNESRGADPMGGMRPTDLPKEPVELRDGYDPLPSLTDNHYLYEQSAGIPGKTISPIGWWGNELF</sequence>
<feature type="region of interest" description="Disordered" evidence="1">
    <location>
        <begin position="73"/>
        <end position="103"/>
    </location>
</feature>
<reference evidence="2" key="1">
    <citation type="journal article" date="2020" name="Nature">
        <title>Giant virus diversity and host interactions through global metagenomics.</title>
        <authorList>
            <person name="Schulz F."/>
            <person name="Roux S."/>
            <person name="Paez-Espino D."/>
            <person name="Jungbluth S."/>
            <person name="Walsh D.A."/>
            <person name="Denef V.J."/>
            <person name="McMahon K.D."/>
            <person name="Konstantinidis K.T."/>
            <person name="Eloe-Fadrosh E.A."/>
            <person name="Kyrpides N.C."/>
            <person name="Woyke T."/>
        </authorList>
    </citation>
    <scope>NUCLEOTIDE SEQUENCE</scope>
    <source>
        <strain evidence="2">GVMAG-M-3300023184-88</strain>
    </source>
</reference>
<dbReference type="AlphaFoldDB" id="A0A6C0IGR1"/>
<proteinExistence type="predicted"/>
<evidence type="ECO:0000256" key="1">
    <source>
        <dbReference type="SAM" id="MobiDB-lite"/>
    </source>
</evidence>
<accession>A0A6C0IGR1</accession>
<evidence type="ECO:0000313" key="2">
    <source>
        <dbReference type="EMBL" id="QHT92378.1"/>
    </source>
</evidence>
<dbReference type="EMBL" id="MN740183">
    <property type="protein sequence ID" value="QHT92378.1"/>
    <property type="molecule type" value="Genomic_DNA"/>
</dbReference>